<dbReference type="SUPFAM" id="SSF53850">
    <property type="entry name" value="Periplasmic binding protein-like II"/>
    <property type="match status" value="1"/>
</dbReference>
<dbReference type="Proteomes" id="UP001209681">
    <property type="component" value="Unassembled WGS sequence"/>
</dbReference>
<evidence type="ECO:0000313" key="3">
    <source>
        <dbReference type="Proteomes" id="UP001209681"/>
    </source>
</evidence>
<proteinExistence type="predicted"/>
<dbReference type="PANTHER" id="PTHR30024">
    <property type="entry name" value="ALIPHATIC SULFONATES-BINDING PROTEIN-RELATED"/>
    <property type="match status" value="1"/>
</dbReference>
<reference evidence="2 3" key="1">
    <citation type="submission" date="2022-11" db="EMBL/GenBank/DDBJ databases">
        <title>Desulfobotulus tamanensis H1 sp. nov. - anaerobic, alkaliphilic, sulphate reducing bacterium isolated from terrestrial mud volcano.</title>
        <authorList>
            <person name="Frolova A."/>
            <person name="Merkel A.Y."/>
            <person name="Slobodkin A.I."/>
        </authorList>
    </citation>
    <scope>NUCLEOTIDE SEQUENCE [LARGE SCALE GENOMIC DNA]</scope>
    <source>
        <strain evidence="2 3">H1</strain>
    </source>
</reference>
<keyword evidence="1" id="KW-1133">Transmembrane helix</keyword>
<keyword evidence="1" id="KW-0472">Membrane</keyword>
<feature type="transmembrane region" description="Helical" evidence="1">
    <location>
        <begin position="7"/>
        <end position="28"/>
    </location>
</feature>
<dbReference type="RefSeq" id="WP_265425258.1">
    <property type="nucleotide sequence ID" value="NZ_JAPFPW010000011.1"/>
</dbReference>
<gene>
    <name evidence="2" type="ORF">OOT00_10105</name>
</gene>
<sequence>MLKSNQAKILITLTCISILALAGGLLLVKNRPDETLLFGRNPDLPTLTFYTSDLATTPQLPFWSALKKGELLENCNIRVELWKNLDDLRGIMLAGKGDLWLGDTEGFARAQSAGAPVRLLLISGWRKFYLVSRNSKIHGLDDIKGTQLAFTPPGTPAVSLIRSIQKEDRQAIIFASHEPRQLALMLLDGRLDTALLPEPLLSSLIAKDKTIRIVENIEDYYGRKTGGPGRIPLAGIAVNAKTAAAYPHLVQSILDTLIREGEKLTMDADAAMEALDALPTMFTGFIPKEMIAASLERDVVLVKTALDAEKEIRSYLSILMPGFLETLKNRNDFFWEPM</sequence>
<organism evidence="2 3">
    <name type="scientific">Desulfobotulus pelophilus</name>
    <dbReference type="NCBI Taxonomy" id="2823377"/>
    <lineage>
        <taxon>Bacteria</taxon>
        <taxon>Pseudomonadati</taxon>
        <taxon>Thermodesulfobacteriota</taxon>
        <taxon>Desulfobacteria</taxon>
        <taxon>Desulfobacterales</taxon>
        <taxon>Desulfobacteraceae</taxon>
        <taxon>Desulfobotulus</taxon>
    </lineage>
</organism>
<dbReference type="PANTHER" id="PTHR30024:SF46">
    <property type="entry name" value="ABC TRANSPORTER, SUBSTRATE-BINDING LIPOPROTEIN"/>
    <property type="match status" value="1"/>
</dbReference>
<dbReference type="EMBL" id="JAPFPW010000011">
    <property type="protein sequence ID" value="MCW7754338.1"/>
    <property type="molecule type" value="Genomic_DNA"/>
</dbReference>
<name>A0ABT3NA54_9BACT</name>
<keyword evidence="3" id="KW-1185">Reference proteome</keyword>
<comment type="caution">
    <text evidence="2">The sequence shown here is derived from an EMBL/GenBank/DDBJ whole genome shotgun (WGS) entry which is preliminary data.</text>
</comment>
<accession>A0ABT3NA54</accession>
<dbReference type="Gene3D" id="3.40.190.10">
    <property type="entry name" value="Periplasmic binding protein-like II"/>
    <property type="match status" value="2"/>
</dbReference>
<evidence type="ECO:0000256" key="1">
    <source>
        <dbReference type="SAM" id="Phobius"/>
    </source>
</evidence>
<protein>
    <submittedName>
        <fullName evidence="2">Phosphate/phosphite/phosphonate ABC transporter substrate-binding protein</fullName>
    </submittedName>
</protein>
<evidence type="ECO:0000313" key="2">
    <source>
        <dbReference type="EMBL" id="MCW7754338.1"/>
    </source>
</evidence>
<keyword evidence="1" id="KW-0812">Transmembrane</keyword>